<name>A0A9P8QQZ5_9HYPO</name>
<feature type="region of interest" description="Disordered" evidence="1">
    <location>
        <begin position="185"/>
        <end position="223"/>
    </location>
</feature>
<evidence type="ECO:0000256" key="1">
    <source>
        <dbReference type="SAM" id="MobiDB-lite"/>
    </source>
</evidence>
<protein>
    <submittedName>
        <fullName evidence="3">Transmembrane alpha-helix domain-containing</fullName>
    </submittedName>
</protein>
<dbReference type="EMBL" id="JAIWOZ010000004">
    <property type="protein sequence ID" value="KAH6606897.1"/>
    <property type="molecule type" value="Genomic_DNA"/>
</dbReference>
<dbReference type="OrthoDB" id="4770059at2759"/>
<evidence type="ECO:0000313" key="4">
    <source>
        <dbReference type="Proteomes" id="UP000827724"/>
    </source>
</evidence>
<feature type="compositionally biased region" description="Low complexity" evidence="1">
    <location>
        <begin position="185"/>
        <end position="203"/>
    </location>
</feature>
<dbReference type="Proteomes" id="UP000827724">
    <property type="component" value="Unassembled WGS sequence"/>
</dbReference>
<keyword evidence="2" id="KW-1133">Transmembrane helix</keyword>
<proteinExistence type="predicted"/>
<keyword evidence="2" id="KW-0472">Membrane</keyword>
<evidence type="ECO:0000313" key="3">
    <source>
        <dbReference type="EMBL" id="KAH6606897.1"/>
    </source>
</evidence>
<accession>A0A9P8QQZ5</accession>
<keyword evidence="2 3" id="KW-0812">Transmembrane</keyword>
<comment type="caution">
    <text evidence="3">The sequence shown here is derived from an EMBL/GenBank/DDBJ whole genome shotgun (WGS) entry which is preliminary data.</text>
</comment>
<dbReference type="AlphaFoldDB" id="A0A9P8QQZ5"/>
<keyword evidence="4" id="KW-1185">Reference proteome</keyword>
<organism evidence="3 4">
    <name type="scientific">Trichoderma cornu-damae</name>
    <dbReference type="NCBI Taxonomy" id="654480"/>
    <lineage>
        <taxon>Eukaryota</taxon>
        <taxon>Fungi</taxon>
        <taxon>Dikarya</taxon>
        <taxon>Ascomycota</taxon>
        <taxon>Pezizomycotina</taxon>
        <taxon>Sordariomycetes</taxon>
        <taxon>Hypocreomycetidae</taxon>
        <taxon>Hypocreales</taxon>
        <taxon>Hypocreaceae</taxon>
        <taxon>Trichoderma</taxon>
    </lineage>
</organism>
<feature type="compositionally biased region" description="Gly residues" evidence="1">
    <location>
        <begin position="209"/>
        <end position="220"/>
    </location>
</feature>
<feature type="transmembrane region" description="Helical" evidence="2">
    <location>
        <begin position="229"/>
        <end position="250"/>
    </location>
</feature>
<gene>
    <name evidence="3" type="ORF">Trco_006050</name>
</gene>
<feature type="region of interest" description="Disordered" evidence="1">
    <location>
        <begin position="265"/>
        <end position="294"/>
    </location>
</feature>
<sequence length="311" mass="32451">MATQVTTKPAVPLVTSFPFNPLTTTFTRPADCDGIFTSSFLSGIDFSGSCLPKGFHTDDTSYFSPGLVCPTGYYSACHDNLGAKSITTVTCCPTYATDVSLSCVTDSTLAGIFSTLFCTWTVPGGGSTSLPVTVSDNGITSTEQRGFTGRQGLNAFGVRMVYQKTDTQTTTMATTTLATTTTMATTAVATTTRSRSTTATTETSPDGPGKTGGSHPGGSSSGLSTGAKAAIGVVVPLAVLGLLAGLFIWWRKRQQYNKVIQSVPPTELQGQESPPPSELPSEREMASKPPYLMPAVPVQELPAAELPAQLN</sequence>
<evidence type="ECO:0000256" key="2">
    <source>
        <dbReference type="SAM" id="Phobius"/>
    </source>
</evidence>
<reference evidence="3" key="1">
    <citation type="submission" date="2021-08" db="EMBL/GenBank/DDBJ databases">
        <title>Chromosome-Level Trichoderma cornu-damae using Hi-C Data.</title>
        <authorList>
            <person name="Kim C.S."/>
        </authorList>
    </citation>
    <scope>NUCLEOTIDE SEQUENCE</scope>
    <source>
        <strain evidence="3">KA19-0412C</strain>
    </source>
</reference>